<name>A0A3M8WWX5_9ACTN</name>
<keyword evidence="2" id="KW-1185">Reference proteome</keyword>
<dbReference type="Gene3D" id="3.40.50.1820">
    <property type="entry name" value="alpha/beta hydrolase"/>
    <property type="match status" value="1"/>
</dbReference>
<gene>
    <name evidence="1" type="ORF">EEJ42_07025</name>
</gene>
<dbReference type="AlphaFoldDB" id="A0A3M8WWX5"/>
<dbReference type="EMBL" id="RIBZ01000093">
    <property type="protein sequence ID" value="RNG33550.1"/>
    <property type="molecule type" value="Genomic_DNA"/>
</dbReference>
<evidence type="ECO:0000313" key="1">
    <source>
        <dbReference type="EMBL" id="RNG33550.1"/>
    </source>
</evidence>
<dbReference type="SUPFAM" id="SSF53474">
    <property type="entry name" value="alpha/beta-Hydrolases"/>
    <property type="match status" value="1"/>
</dbReference>
<evidence type="ECO:0000313" key="2">
    <source>
        <dbReference type="Proteomes" id="UP000275401"/>
    </source>
</evidence>
<accession>A0A3M8WWX5</accession>
<dbReference type="Proteomes" id="UP000275401">
    <property type="component" value="Unassembled WGS sequence"/>
</dbReference>
<protein>
    <submittedName>
        <fullName evidence="1">Uncharacterized protein</fullName>
    </submittedName>
</protein>
<proteinExistence type="predicted"/>
<reference evidence="1 2" key="1">
    <citation type="submission" date="2018-11" db="EMBL/GenBank/DDBJ databases">
        <title>The Potential of Streptomyces as Biocontrol Agents against the Tomato grey mould, Botrytis cinerea (Gray mold) Frontiers in Microbiology.</title>
        <authorList>
            <person name="Li D."/>
        </authorList>
    </citation>
    <scope>NUCLEOTIDE SEQUENCE [LARGE SCALE GENOMIC DNA]</scope>
    <source>
        <strain evidence="1 2">NEAU-LD23</strain>
    </source>
</reference>
<comment type="caution">
    <text evidence="1">The sequence shown here is derived from an EMBL/GenBank/DDBJ whole genome shotgun (WGS) entry which is preliminary data.</text>
</comment>
<dbReference type="RefSeq" id="WP_123099103.1">
    <property type="nucleotide sequence ID" value="NZ_RIBZ01000093.1"/>
</dbReference>
<organism evidence="1 2">
    <name type="scientific">Streptomyces botrytidirepellens</name>
    <dbReference type="NCBI Taxonomy" id="2486417"/>
    <lineage>
        <taxon>Bacteria</taxon>
        <taxon>Bacillati</taxon>
        <taxon>Actinomycetota</taxon>
        <taxon>Actinomycetes</taxon>
        <taxon>Kitasatosporales</taxon>
        <taxon>Streptomycetaceae</taxon>
        <taxon>Streptomyces</taxon>
    </lineage>
</organism>
<dbReference type="InterPro" id="IPR029058">
    <property type="entry name" value="AB_hydrolase_fold"/>
</dbReference>
<sequence>MTRVVLVHGIAQQVKGAETLLADWYPALCDGLALASGPRPERHEVSMAFYGDLFRPAGHRGLGVPDLDASDVEEGLETDLLLGWWHAAAQHEPQVTGPEATTRLRTPYAVQRALNALSHSAFFAGLSERLMIASARQVRRYFTEPDLRARVQDRLARTVTADTEVIVAHSLGTVVAYETLCAHPEWPDLHLITLGSPLAIPRLVLDRLLPPPAPHPRWPAPVARWTNIADRADAVALTKTLAPAFGPRITDLLVHNGPQAHDVRPYLTARETGAAVAEALAV</sequence>